<evidence type="ECO:0000313" key="5">
    <source>
        <dbReference type="Proteomes" id="UP000886847"/>
    </source>
</evidence>
<name>A0A9D1W1B4_9FIRM</name>
<evidence type="ECO:0000313" key="4">
    <source>
        <dbReference type="EMBL" id="HIX50855.1"/>
    </source>
</evidence>
<evidence type="ECO:0000256" key="2">
    <source>
        <dbReference type="SAM" id="SignalP"/>
    </source>
</evidence>
<dbReference type="AlphaFoldDB" id="A0A9D1W1B4"/>
<dbReference type="SUPFAM" id="SSF53850">
    <property type="entry name" value="Periplasmic binding protein-like II"/>
    <property type="match status" value="1"/>
</dbReference>
<dbReference type="EMBL" id="DXEW01000029">
    <property type="protein sequence ID" value="HIX50855.1"/>
    <property type="molecule type" value="Genomic_DNA"/>
</dbReference>
<keyword evidence="1 2" id="KW-0732">Signal</keyword>
<dbReference type="Pfam" id="PF00497">
    <property type="entry name" value="SBP_bac_3"/>
    <property type="match status" value="1"/>
</dbReference>
<protein>
    <submittedName>
        <fullName evidence="4">Transporter substrate-binding domain-containing protein</fullName>
    </submittedName>
</protein>
<sequence>MKKFLTIAASAVLAAVMAFSVTACSGGTSVKIIEIDLTEEEYAFILPKGSELTETINGYIADLKSEDGLNGVTIDELFDAEADGTAKNLGDVLTEVPAGADRSDYFVVATNAEFAPFEYFQGAYFAGIDMHIAKLFADALGKTLVIRHMKFESVIPTVSGNDYAGDSEDGTAVAPDGIQADIGMAGLTVTPNRAEAVTFSDSYYNAAQRVAVLSDDIAFDDCKTKADVVAVLNTLTGEIAGAATGQTGYTYLAGDNSGTMGDDFKGFADVFKEIKQYNSIGLAVQDLAGARLRVVVGDKFTLAEAVNGING</sequence>
<evidence type="ECO:0000256" key="1">
    <source>
        <dbReference type="ARBA" id="ARBA00022729"/>
    </source>
</evidence>
<feature type="signal peptide" evidence="2">
    <location>
        <begin position="1"/>
        <end position="23"/>
    </location>
</feature>
<dbReference type="Proteomes" id="UP000886847">
    <property type="component" value="Unassembled WGS sequence"/>
</dbReference>
<reference evidence="4" key="1">
    <citation type="journal article" date="2021" name="PeerJ">
        <title>Extensive microbial diversity within the chicken gut microbiome revealed by metagenomics and culture.</title>
        <authorList>
            <person name="Gilroy R."/>
            <person name="Ravi A."/>
            <person name="Getino M."/>
            <person name="Pursley I."/>
            <person name="Horton D.L."/>
            <person name="Alikhan N.F."/>
            <person name="Baker D."/>
            <person name="Gharbi K."/>
            <person name="Hall N."/>
            <person name="Watson M."/>
            <person name="Adriaenssens E.M."/>
            <person name="Foster-Nyarko E."/>
            <person name="Jarju S."/>
            <person name="Secka A."/>
            <person name="Antonio M."/>
            <person name="Oren A."/>
            <person name="Chaudhuri R.R."/>
            <person name="La Ragione R."/>
            <person name="Hildebrand F."/>
            <person name="Pallen M.J."/>
        </authorList>
    </citation>
    <scope>NUCLEOTIDE SEQUENCE</scope>
    <source>
        <strain evidence="4">2189</strain>
    </source>
</reference>
<reference evidence="4" key="2">
    <citation type="submission" date="2021-04" db="EMBL/GenBank/DDBJ databases">
        <authorList>
            <person name="Gilroy R."/>
        </authorList>
    </citation>
    <scope>NUCLEOTIDE SEQUENCE</scope>
    <source>
        <strain evidence="4">2189</strain>
    </source>
</reference>
<feature type="chain" id="PRO_5039556569" evidence="2">
    <location>
        <begin position="24"/>
        <end position="311"/>
    </location>
</feature>
<dbReference type="PANTHER" id="PTHR35936:SF17">
    <property type="entry name" value="ARGININE-BINDING EXTRACELLULAR PROTEIN ARTP"/>
    <property type="match status" value="1"/>
</dbReference>
<dbReference type="InterPro" id="IPR001638">
    <property type="entry name" value="Solute-binding_3/MltF_N"/>
</dbReference>
<dbReference type="PROSITE" id="PS51257">
    <property type="entry name" value="PROKAR_LIPOPROTEIN"/>
    <property type="match status" value="1"/>
</dbReference>
<feature type="domain" description="Solute-binding protein family 3/N-terminal" evidence="3">
    <location>
        <begin position="107"/>
        <end position="161"/>
    </location>
</feature>
<proteinExistence type="predicted"/>
<dbReference type="Gene3D" id="3.40.190.10">
    <property type="entry name" value="Periplasmic binding protein-like II"/>
    <property type="match status" value="2"/>
</dbReference>
<comment type="caution">
    <text evidence="4">The sequence shown here is derived from an EMBL/GenBank/DDBJ whole genome shotgun (WGS) entry which is preliminary data.</text>
</comment>
<organism evidence="4 5">
    <name type="scientific">Candidatus Borkfalkia faecavium</name>
    <dbReference type="NCBI Taxonomy" id="2838508"/>
    <lineage>
        <taxon>Bacteria</taxon>
        <taxon>Bacillati</taxon>
        <taxon>Bacillota</taxon>
        <taxon>Clostridia</taxon>
        <taxon>Christensenellales</taxon>
        <taxon>Christensenellaceae</taxon>
        <taxon>Candidatus Borkfalkia</taxon>
    </lineage>
</organism>
<evidence type="ECO:0000259" key="3">
    <source>
        <dbReference type="Pfam" id="PF00497"/>
    </source>
</evidence>
<accession>A0A9D1W1B4</accession>
<dbReference type="PANTHER" id="PTHR35936">
    <property type="entry name" value="MEMBRANE-BOUND LYTIC MUREIN TRANSGLYCOSYLASE F"/>
    <property type="match status" value="1"/>
</dbReference>
<gene>
    <name evidence="4" type="ORF">H9851_06210</name>
</gene>